<dbReference type="InterPro" id="IPR051552">
    <property type="entry name" value="HptR"/>
</dbReference>
<dbReference type="GO" id="GO:0043565">
    <property type="term" value="F:sequence-specific DNA binding"/>
    <property type="evidence" value="ECO:0007669"/>
    <property type="project" value="InterPro"/>
</dbReference>
<reference evidence="11 12" key="1">
    <citation type="submission" date="2018-07" db="EMBL/GenBank/DDBJ databases">
        <title>Genomic Encyclopedia of Type Strains, Phase III (KMG-III): the genomes of soil and plant-associated and newly described type strains.</title>
        <authorList>
            <person name="Whitman W."/>
        </authorList>
    </citation>
    <scope>NUCLEOTIDE SEQUENCE [LARGE SCALE GENOMIC DNA]</scope>
    <source>
        <strain evidence="11 12">CECT 8236</strain>
    </source>
</reference>
<dbReference type="Pfam" id="PF00072">
    <property type="entry name" value="Response_reg"/>
    <property type="match status" value="1"/>
</dbReference>
<evidence type="ECO:0000313" key="12">
    <source>
        <dbReference type="Proteomes" id="UP000256869"/>
    </source>
</evidence>
<evidence type="ECO:0000256" key="2">
    <source>
        <dbReference type="ARBA" id="ARBA00022490"/>
    </source>
</evidence>
<evidence type="ECO:0000256" key="5">
    <source>
        <dbReference type="ARBA" id="ARBA00023015"/>
    </source>
</evidence>
<evidence type="ECO:0000256" key="7">
    <source>
        <dbReference type="ARBA" id="ARBA00023163"/>
    </source>
</evidence>
<dbReference type="PANTHER" id="PTHR42713">
    <property type="entry name" value="HISTIDINE KINASE-RELATED"/>
    <property type="match status" value="1"/>
</dbReference>
<feature type="domain" description="Response regulatory" evidence="10">
    <location>
        <begin position="2"/>
        <end position="119"/>
    </location>
</feature>
<dbReference type="GO" id="GO:0005737">
    <property type="term" value="C:cytoplasm"/>
    <property type="evidence" value="ECO:0007669"/>
    <property type="project" value="UniProtKB-SubCell"/>
</dbReference>
<keyword evidence="12" id="KW-1185">Reference proteome</keyword>
<feature type="modified residue" description="4-aspartylphosphate" evidence="8">
    <location>
        <position position="54"/>
    </location>
</feature>
<evidence type="ECO:0000256" key="4">
    <source>
        <dbReference type="ARBA" id="ARBA00023012"/>
    </source>
</evidence>
<dbReference type="Pfam" id="PF12833">
    <property type="entry name" value="HTH_18"/>
    <property type="match status" value="1"/>
</dbReference>
<keyword evidence="4" id="KW-0902">Two-component regulatory system</keyword>
<sequence>MRIVVVEDEDNTRDGIVRLIGRINSAYQVVGEADNGADGLALIESVHPDLVIADIKMPRMTGIEMLEKSKAQGQAHKTIILTGFSEFEYAKKAIRMSVSDYLEKPITADDLRETLKKIEIELAYQQLSGMPEIGFEDATEQLLVRSATEPDADHRSIAQYMQRQLGFTADACPLLLMVCYLGEEFTANREATKASLSRLLEPISRYAAFELPKERTVVAVAQAKEESFAWPNHMNLSVLPEIRGVDRHPVVCIGEIADLATLHRDIKGLMKLVKWSISLGDDRTIDEQTVEAVIKKTLPYPTILENKSALAISASNGGEVLECFKKWTMEFMGEHYEPLQTIEACIRFVSYMLRIIGDLHGFELSYQSQSEWLQKIRNVSTRRELIGIMDEIGSRFASIGVSSEVPAYSLTIQKAVRMVHERYQDGINLDEIASSLHITPEYLSTQFNKEVGKSFSVYIKEIRINKAKELLLGGEFRAFEVARKVGYPDPKYFSRVFKEVTGLSAGDFQKLNPL</sequence>
<evidence type="ECO:0000313" key="11">
    <source>
        <dbReference type="EMBL" id="RED64818.1"/>
    </source>
</evidence>
<keyword evidence="2" id="KW-0963">Cytoplasm</keyword>
<dbReference type="SUPFAM" id="SSF46689">
    <property type="entry name" value="Homeodomain-like"/>
    <property type="match status" value="2"/>
</dbReference>
<dbReference type="SMART" id="SM00342">
    <property type="entry name" value="HTH_ARAC"/>
    <property type="match status" value="1"/>
</dbReference>
<evidence type="ECO:0000256" key="8">
    <source>
        <dbReference type="PROSITE-ProRule" id="PRU00169"/>
    </source>
</evidence>
<dbReference type="EMBL" id="QRDY01000002">
    <property type="protein sequence ID" value="RED64818.1"/>
    <property type="molecule type" value="Genomic_DNA"/>
</dbReference>
<evidence type="ECO:0000256" key="6">
    <source>
        <dbReference type="ARBA" id="ARBA00023125"/>
    </source>
</evidence>
<evidence type="ECO:0000256" key="3">
    <source>
        <dbReference type="ARBA" id="ARBA00022553"/>
    </source>
</evidence>
<comment type="caution">
    <text evidence="11">The sequence shown here is derived from an EMBL/GenBank/DDBJ whole genome shotgun (WGS) entry which is preliminary data.</text>
</comment>
<evidence type="ECO:0000259" key="10">
    <source>
        <dbReference type="PROSITE" id="PS50110"/>
    </source>
</evidence>
<dbReference type="SMART" id="SM00448">
    <property type="entry name" value="REC"/>
    <property type="match status" value="1"/>
</dbReference>
<dbReference type="InterPro" id="IPR011006">
    <property type="entry name" value="CheY-like_superfamily"/>
</dbReference>
<keyword evidence="3 8" id="KW-0597">Phosphoprotein</keyword>
<keyword evidence="6" id="KW-0238">DNA-binding</keyword>
<dbReference type="InterPro" id="IPR018060">
    <property type="entry name" value="HTH_AraC"/>
</dbReference>
<dbReference type="Gene3D" id="3.40.50.2300">
    <property type="match status" value="1"/>
</dbReference>
<feature type="domain" description="HTH araC/xylS-type" evidence="9">
    <location>
        <begin position="413"/>
        <end position="511"/>
    </location>
</feature>
<evidence type="ECO:0000256" key="1">
    <source>
        <dbReference type="ARBA" id="ARBA00004496"/>
    </source>
</evidence>
<comment type="subcellular location">
    <subcellularLocation>
        <location evidence="1">Cytoplasm</location>
    </subcellularLocation>
</comment>
<evidence type="ECO:0000259" key="9">
    <source>
        <dbReference type="PROSITE" id="PS01124"/>
    </source>
</evidence>
<dbReference type="CDD" id="cd17536">
    <property type="entry name" value="REC_YesN-like"/>
    <property type="match status" value="1"/>
</dbReference>
<dbReference type="OrthoDB" id="9794370at2"/>
<dbReference type="PANTHER" id="PTHR42713:SF3">
    <property type="entry name" value="TRANSCRIPTIONAL REGULATORY PROTEIN HPTR"/>
    <property type="match status" value="1"/>
</dbReference>
<gene>
    <name evidence="11" type="ORF">DFP95_102239</name>
</gene>
<dbReference type="PROSITE" id="PS01124">
    <property type="entry name" value="HTH_ARAC_FAMILY_2"/>
    <property type="match status" value="1"/>
</dbReference>
<dbReference type="GO" id="GO:0000160">
    <property type="term" value="P:phosphorelay signal transduction system"/>
    <property type="evidence" value="ECO:0007669"/>
    <property type="project" value="UniProtKB-KW"/>
</dbReference>
<organism evidence="11 12">
    <name type="scientific">Cohnella lupini</name>
    <dbReference type="NCBI Taxonomy" id="1294267"/>
    <lineage>
        <taxon>Bacteria</taxon>
        <taxon>Bacillati</taxon>
        <taxon>Bacillota</taxon>
        <taxon>Bacilli</taxon>
        <taxon>Bacillales</taxon>
        <taxon>Paenibacillaceae</taxon>
        <taxon>Cohnella</taxon>
    </lineage>
</organism>
<dbReference type="RefSeq" id="WP_115991576.1">
    <property type="nucleotide sequence ID" value="NZ_QRDY01000002.1"/>
</dbReference>
<dbReference type="GO" id="GO:0003700">
    <property type="term" value="F:DNA-binding transcription factor activity"/>
    <property type="evidence" value="ECO:0007669"/>
    <property type="project" value="InterPro"/>
</dbReference>
<name>A0A3D9ISX9_9BACL</name>
<dbReference type="InterPro" id="IPR009057">
    <property type="entry name" value="Homeodomain-like_sf"/>
</dbReference>
<dbReference type="Proteomes" id="UP000256869">
    <property type="component" value="Unassembled WGS sequence"/>
</dbReference>
<protein>
    <submittedName>
        <fullName evidence="11">Two-component system response regulator YesN</fullName>
    </submittedName>
</protein>
<dbReference type="Gene3D" id="1.10.10.60">
    <property type="entry name" value="Homeodomain-like"/>
    <property type="match status" value="2"/>
</dbReference>
<dbReference type="AlphaFoldDB" id="A0A3D9ISX9"/>
<proteinExistence type="predicted"/>
<keyword evidence="5" id="KW-0805">Transcription regulation</keyword>
<dbReference type="PROSITE" id="PS50110">
    <property type="entry name" value="RESPONSE_REGULATORY"/>
    <property type="match status" value="1"/>
</dbReference>
<dbReference type="InterPro" id="IPR001789">
    <property type="entry name" value="Sig_transdc_resp-reg_receiver"/>
</dbReference>
<accession>A0A3D9ISX9</accession>
<keyword evidence="7" id="KW-0804">Transcription</keyword>
<dbReference type="SUPFAM" id="SSF52172">
    <property type="entry name" value="CheY-like"/>
    <property type="match status" value="1"/>
</dbReference>